<feature type="region of interest" description="Disordered" evidence="1">
    <location>
        <begin position="91"/>
        <end position="143"/>
    </location>
</feature>
<gene>
    <name evidence="2" type="ORF">N7482_003876</name>
</gene>
<evidence type="ECO:0000313" key="3">
    <source>
        <dbReference type="Proteomes" id="UP001149163"/>
    </source>
</evidence>
<organism evidence="2 3">
    <name type="scientific">Penicillium canariense</name>
    <dbReference type="NCBI Taxonomy" id="189055"/>
    <lineage>
        <taxon>Eukaryota</taxon>
        <taxon>Fungi</taxon>
        <taxon>Dikarya</taxon>
        <taxon>Ascomycota</taxon>
        <taxon>Pezizomycotina</taxon>
        <taxon>Eurotiomycetes</taxon>
        <taxon>Eurotiomycetidae</taxon>
        <taxon>Eurotiales</taxon>
        <taxon>Aspergillaceae</taxon>
        <taxon>Penicillium</taxon>
    </lineage>
</organism>
<dbReference type="RefSeq" id="XP_056544743.1">
    <property type="nucleotide sequence ID" value="XM_056686001.1"/>
</dbReference>
<keyword evidence="3" id="KW-1185">Reference proteome</keyword>
<evidence type="ECO:0000256" key="1">
    <source>
        <dbReference type="SAM" id="MobiDB-lite"/>
    </source>
</evidence>
<sequence length="304" mass="33533">MEHTLSTASVEELDVMRPFFPILENPNILDTVFDMAFEADDDESTALFTVSITEDLDILGLDSGLYNNNITEEPATVAPLATLLSIDYSPDRTSTESVENDSVSVRQQSTPKSPPTPSTPIISMPTLAPAPATSSAADDGDIDLWDKHHDSQALNAPVLIQIARPRLTDEYTGNLATPAFATPVLNTMHSATEYSSEDPMYSRMHYPGHAHIQHPVGYGPPFMFYPPMGYWMHPIHPTYPMPHPAPPPPASIPATSKKRAFEFIEPEMPSNFIANPNNHGRWEFDSSGKRRYLNAPKLTKLCAS</sequence>
<dbReference type="OrthoDB" id="4498187at2759"/>
<accession>A0A9W9LP24</accession>
<name>A0A9W9LP24_9EURO</name>
<dbReference type="GeneID" id="81425177"/>
<reference evidence="2" key="1">
    <citation type="submission" date="2022-11" db="EMBL/GenBank/DDBJ databases">
        <authorList>
            <person name="Petersen C."/>
        </authorList>
    </citation>
    <scope>NUCLEOTIDE SEQUENCE</scope>
    <source>
        <strain evidence="2">IBT 26290</strain>
    </source>
</reference>
<dbReference type="AlphaFoldDB" id="A0A9W9LP24"/>
<dbReference type="EMBL" id="JAPQKN010000002">
    <property type="protein sequence ID" value="KAJ5168282.1"/>
    <property type="molecule type" value="Genomic_DNA"/>
</dbReference>
<feature type="compositionally biased region" description="Low complexity" evidence="1">
    <location>
        <begin position="119"/>
        <end position="137"/>
    </location>
</feature>
<evidence type="ECO:0000313" key="2">
    <source>
        <dbReference type="EMBL" id="KAJ5168282.1"/>
    </source>
</evidence>
<dbReference type="Proteomes" id="UP001149163">
    <property type="component" value="Unassembled WGS sequence"/>
</dbReference>
<proteinExistence type="predicted"/>
<reference evidence="2" key="2">
    <citation type="journal article" date="2023" name="IMA Fungus">
        <title>Comparative genomic study of the Penicillium genus elucidates a diverse pangenome and 15 lateral gene transfer events.</title>
        <authorList>
            <person name="Petersen C."/>
            <person name="Sorensen T."/>
            <person name="Nielsen M.R."/>
            <person name="Sondergaard T.E."/>
            <person name="Sorensen J.L."/>
            <person name="Fitzpatrick D.A."/>
            <person name="Frisvad J.C."/>
            <person name="Nielsen K.L."/>
        </authorList>
    </citation>
    <scope>NUCLEOTIDE SEQUENCE</scope>
    <source>
        <strain evidence="2">IBT 26290</strain>
    </source>
</reference>
<comment type="caution">
    <text evidence="2">The sequence shown here is derived from an EMBL/GenBank/DDBJ whole genome shotgun (WGS) entry which is preliminary data.</text>
</comment>
<protein>
    <submittedName>
        <fullName evidence="2">Uncharacterized protein</fullName>
    </submittedName>
</protein>
<feature type="compositionally biased region" description="Polar residues" evidence="1">
    <location>
        <begin position="95"/>
        <end position="108"/>
    </location>
</feature>